<dbReference type="EC" id="2.1.1.-" evidence="2"/>
<dbReference type="Gene3D" id="3.40.50.150">
    <property type="entry name" value="Vaccinia Virus protein VP39"/>
    <property type="match status" value="1"/>
</dbReference>
<dbReference type="Pfam" id="PF13649">
    <property type="entry name" value="Methyltransf_25"/>
    <property type="match status" value="1"/>
</dbReference>
<feature type="domain" description="Methyltransferase" evidence="1">
    <location>
        <begin position="46"/>
        <end position="139"/>
    </location>
</feature>
<dbReference type="PANTHER" id="PTHR43591">
    <property type="entry name" value="METHYLTRANSFERASE"/>
    <property type="match status" value="1"/>
</dbReference>
<dbReference type="PANTHER" id="PTHR43591:SF24">
    <property type="entry name" value="2-METHOXY-6-POLYPRENYL-1,4-BENZOQUINOL METHYLASE, MITOCHONDRIAL"/>
    <property type="match status" value="1"/>
</dbReference>
<proteinExistence type="predicted"/>
<dbReference type="EMBL" id="CP042997">
    <property type="protein sequence ID" value="QEH38339.1"/>
    <property type="molecule type" value="Genomic_DNA"/>
</dbReference>
<dbReference type="InterPro" id="IPR041698">
    <property type="entry name" value="Methyltransf_25"/>
</dbReference>
<keyword evidence="2" id="KW-0489">Methyltransferase</keyword>
<name>A0A5B9WDN1_9BACT</name>
<dbReference type="GO" id="GO:0008168">
    <property type="term" value="F:methyltransferase activity"/>
    <property type="evidence" value="ECO:0007669"/>
    <property type="project" value="UniProtKB-KW"/>
</dbReference>
<dbReference type="Proteomes" id="UP000324233">
    <property type="component" value="Chromosome"/>
</dbReference>
<protein>
    <submittedName>
        <fullName evidence="2">Putative methyltransferase YcgJ</fullName>
        <ecNumber evidence="2">2.1.1.-</ecNumber>
    </submittedName>
</protein>
<gene>
    <name evidence="2" type="primary">ycgJ_2</name>
    <name evidence="2" type="ORF">OJF2_69400</name>
</gene>
<dbReference type="SUPFAM" id="SSF53335">
    <property type="entry name" value="S-adenosyl-L-methionine-dependent methyltransferases"/>
    <property type="match status" value="1"/>
</dbReference>
<sequence>MDKQRQLIVDQFTRQAAPFSEMHARDDAGVHRLLIETAMIGPEDEVLDVACGPGLVACEVAKVARHVTGVDLTQAMIEQAEARQQSLGLANLTWAVGDAQPLDFPGSTFSRVITRYTFHHFTDPAGVFAEMVRVCRPGGRVAVCDVFTTSPEQGEAYDRLERLRDPSHTRALQRAELEALFSGLRDVRRAFYKYPVEVDDLLSRAFPEPGGAEAFRRTIAADVGVNRLGIDASHEGGLRFSFPVVILSGMKG</sequence>
<accession>A0A5B9WDN1</accession>
<dbReference type="OrthoDB" id="9772751at2"/>
<dbReference type="InterPro" id="IPR029063">
    <property type="entry name" value="SAM-dependent_MTases_sf"/>
</dbReference>
<reference evidence="2 3" key="1">
    <citation type="submission" date="2019-08" db="EMBL/GenBank/DDBJ databases">
        <title>Deep-cultivation of Planctomycetes and their phenomic and genomic characterization uncovers novel biology.</title>
        <authorList>
            <person name="Wiegand S."/>
            <person name="Jogler M."/>
            <person name="Boedeker C."/>
            <person name="Pinto D."/>
            <person name="Vollmers J."/>
            <person name="Rivas-Marin E."/>
            <person name="Kohn T."/>
            <person name="Peeters S.H."/>
            <person name="Heuer A."/>
            <person name="Rast P."/>
            <person name="Oberbeckmann S."/>
            <person name="Bunk B."/>
            <person name="Jeske O."/>
            <person name="Meyerdierks A."/>
            <person name="Storesund J.E."/>
            <person name="Kallscheuer N."/>
            <person name="Luecker S."/>
            <person name="Lage O.M."/>
            <person name="Pohl T."/>
            <person name="Merkel B.J."/>
            <person name="Hornburger P."/>
            <person name="Mueller R.-W."/>
            <person name="Bruemmer F."/>
            <person name="Labrenz M."/>
            <person name="Spormann A.M."/>
            <person name="Op den Camp H."/>
            <person name="Overmann J."/>
            <person name="Amann R."/>
            <person name="Jetten M.S.M."/>
            <person name="Mascher T."/>
            <person name="Medema M.H."/>
            <person name="Devos D.P."/>
            <person name="Kaster A.-K."/>
            <person name="Ovreas L."/>
            <person name="Rohde M."/>
            <person name="Galperin M.Y."/>
            <person name="Jogler C."/>
        </authorList>
    </citation>
    <scope>NUCLEOTIDE SEQUENCE [LARGE SCALE GENOMIC DNA]</scope>
    <source>
        <strain evidence="2 3">OJF2</strain>
    </source>
</reference>
<keyword evidence="3" id="KW-1185">Reference proteome</keyword>
<evidence type="ECO:0000259" key="1">
    <source>
        <dbReference type="Pfam" id="PF13649"/>
    </source>
</evidence>
<dbReference type="KEGG" id="agv:OJF2_69400"/>
<dbReference type="CDD" id="cd02440">
    <property type="entry name" value="AdoMet_MTases"/>
    <property type="match status" value="1"/>
</dbReference>
<dbReference type="RefSeq" id="WP_148597790.1">
    <property type="nucleotide sequence ID" value="NZ_CP042997.1"/>
</dbReference>
<dbReference type="GO" id="GO:0032259">
    <property type="term" value="P:methylation"/>
    <property type="evidence" value="ECO:0007669"/>
    <property type="project" value="UniProtKB-KW"/>
</dbReference>
<evidence type="ECO:0000313" key="3">
    <source>
        <dbReference type="Proteomes" id="UP000324233"/>
    </source>
</evidence>
<evidence type="ECO:0000313" key="2">
    <source>
        <dbReference type="EMBL" id="QEH38339.1"/>
    </source>
</evidence>
<organism evidence="2 3">
    <name type="scientific">Aquisphaera giovannonii</name>
    <dbReference type="NCBI Taxonomy" id="406548"/>
    <lineage>
        <taxon>Bacteria</taxon>
        <taxon>Pseudomonadati</taxon>
        <taxon>Planctomycetota</taxon>
        <taxon>Planctomycetia</taxon>
        <taxon>Isosphaerales</taxon>
        <taxon>Isosphaeraceae</taxon>
        <taxon>Aquisphaera</taxon>
    </lineage>
</organism>
<dbReference type="AlphaFoldDB" id="A0A5B9WDN1"/>
<keyword evidence="2" id="KW-0808">Transferase</keyword>